<dbReference type="GeneTree" id="ENSGT00940000164088"/>
<proteinExistence type="predicted"/>
<reference evidence="1" key="3">
    <citation type="submission" date="2025-09" db="UniProtKB">
        <authorList>
            <consortium name="Ensembl"/>
        </authorList>
    </citation>
    <scope>IDENTIFICATION</scope>
</reference>
<accession>A0A2I3TMW4</accession>
<dbReference type="EMBL" id="AACZ04044407">
    <property type="status" value="NOT_ANNOTATED_CDS"/>
    <property type="molecule type" value="Genomic_DNA"/>
</dbReference>
<evidence type="ECO:0000313" key="2">
    <source>
        <dbReference type="Proteomes" id="UP000002277"/>
    </source>
</evidence>
<dbReference type="VGNC" id="VGNC:2150">
    <property type="gene designation" value="ZNF549"/>
</dbReference>
<evidence type="ECO:0000313" key="3">
    <source>
        <dbReference type="VGNC" id="VGNC:2150"/>
    </source>
</evidence>
<dbReference type="Ensembl" id="ENSPTRT00000091481.1">
    <property type="protein sequence ID" value="ENSPTRP00000090579.1"/>
    <property type="gene ID" value="ENSPTRG00000011559.5"/>
</dbReference>
<reference evidence="1" key="2">
    <citation type="submission" date="2025-08" db="UniProtKB">
        <authorList>
            <consortium name="Ensembl"/>
        </authorList>
    </citation>
    <scope>IDENTIFICATION</scope>
</reference>
<dbReference type="Proteomes" id="UP000002277">
    <property type="component" value="Chromosome 19"/>
</dbReference>
<protein>
    <submittedName>
        <fullName evidence="1">Zinc finger protein 549</fullName>
    </submittedName>
</protein>
<evidence type="ECO:0000313" key="1">
    <source>
        <dbReference type="Ensembl" id="ENSPTRP00000090579.1"/>
    </source>
</evidence>
<name>A0A2I3TMW4_PANTR</name>
<sequence>MAEAALVNTPQLD</sequence>
<dbReference type="Bgee" id="ENSPTRG00000011559">
    <property type="expression patterns" value="Expressed in cerebellar cortex and 21 other cell types or tissues"/>
</dbReference>
<gene>
    <name evidence="1 3" type="primary">ZNF549</name>
</gene>
<organism evidence="1 2">
    <name type="scientific">Pan troglodytes</name>
    <name type="common">Chimpanzee</name>
    <dbReference type="NCBI Taxonomy" id="9598"/>
    <lineage>
        <taxon>Eukaryota</taxon>
        <taxon>Metazoa</taxon>
        <taxon>Chordata</taxon>
        <taxon>Craniata</taxon>
        <taxon>Vertebrata</taxon>
        <taxon>Euteleostomi</taxon>
        <taxon>Mammalia</taxon>
        <taxon>Eutheria</taxon>
        <taxon>Euarchontoglires</taxon>
        <taxon>Primates</taxon>
        <taxon>Haplorrhini</taxon>
        <taxon>Catarrhini</taxon>
        <taxon>Hominidae</taxon>
        <taxon>Pan</taxon>
    </lineage>
</organism>
<keyword evidence="2" id="KW-1185">Reference proteome</keyword>
<reference evidence="1 2" key="1">
    <citation type="journal article" date="2005" name="Nature">
        <title>Initial sequence of the chimpanzee genome and comparison with the human genome.</title>
        <authorList>
            <consortium name="Chimpanzee sequencing and analysis consortium"/>
        </authorList>
    </citation>
    <scope>NUCLEOTIDE SEQUENCE [LARGE SCALE GENOMIC DNA]</scope>
</reference>